<dbReference type="SUPFAM" id="SSF46626">
    <property type="entry name" value="Cytochrome c"/>
    <property type="match status" value="1"/>
</dbReference>
<keyword evidence="1" id="KW-0813">Transport</keyword>
<dbReference type="STRING" id="324925.Ppha_0011"/>
<keyword evidence="4" id="KW-0249">Electron transport</keyword>
<dbReference type="eggNOG" id="COG2863">
    <property type="taxonomic scope" value="Bacteria"/>
</dbReference>
<evidence type="ECO:0000256" key="4">
    <source>
        <dbReference type="ARBA" id="ARBA00022982"/>
    </source>
</evidence>
<gene>
    <name evidence="9" type="ordered locus">Ppha_0011</name>
</gene>
<keyword evidence="5 6" id="KW-0408">Iron</keyword>
<keyword evidence="3 6" id="KW-0479">Metal-binding</keyword>
<dbReference type="InterPro" id="IPR050597">
    <property type="entry name" value="Cytochrome_c_Oxidase_Subunit"/>
</dbReference>
<dbReference type="InterPro" id="IPR009056">
    <property type="entry name" value="Cyt_c-like_dom"/>
</dbReference>
<proteinExistence type="predicted"/>
<evidence type="ECO:0000313" key="9">
    <source>
        <dbReference type="EMBL" id="ACF42370.1"/>
    </source>
</evidence>
<dbReference type="OrthoDB" id="8526831at2"/>
<dbReference type="GO" id="GO:0020037">
    <property type="term" value="F:heme binding"/>
    <property type="evidence" value="ECO:0007669"/>
    <property type="project" value="InterPro"/>
</dbReference>
<feature type="signal peptide" evidence="7">
    <location>
        <begin position="1"/>
        <end position="20"/>
    </location>
</feature>
<keyword evidence="2 6" id="KW-0349">Heme</keyword>
<dbReference type="AlphaFoldDB" id="B4SAK1"/>
<evidence type="ECO:0000256" key="5">
    <source>
        <dbReference type="ARBA" id="ARBA00023004"/>
    </source>
</evidence>
<organism evidence="9 10">
    <name type="scientific">Pelodictyon phaeoclathratiforme (strain DSM 5477 / BU-1)</name>
    <dbReference type="NCBI Taxonomy" id="324925"/>
    <lineage>
        <taxon>Bacteria</taxon>
        <taxon>Pseudomonadati</taxon>
        <taxon>Chlorobiota</taxon>
        <taxon>Chlorobiia</taxon>
        <taxon>Chlorobiales</taxon>
        <taxon>Chlorobiaceae</taxon>
        <taxon>Chlorobium/Pelodictyon group</taxon>
        <taxon>Pelodictyon</taxon>
    </lineage>
</organism>
<name>B4SAK1_PELPB</name>
<dbReference type="Pfam" id="PF00034">
    <property type="entry name" value="Cytochrom_C"/>
    <property type="match status" value="1"/>
</dbReference>
<sequence precursor="true">MAVKLRVWLTACAFSTLALATGSGAYAAGNAAGAKPVKQVQAKRAEANPRGLVLSLSCSSCHGTDGKSVGIIPSISGKTTEYLETALKAFKSGARYSTVMSRHAKGYTDEEIRLIAEYFGKNNK</sequence>
<reference evidence="9 10" key="1">
    <citation type="submission" date="2008-06" db="EMBL/GenBank/DDBJ databases">
        <title>Complete sequence of Pelodictyon phaeoclathratiforme BU-1.</title>
        <authorList>
            <consortium name="US DOE Joint Genome Institute"/>
            <person name="Lucas S."/>
            <person name="Copeland A."/>
            <person name="Lapidus A."/>
            <person name="Glavina del Rio T."/>
            <person name="Dalin E."/>
            <person name="Tice H."/>
            <person name="Bruce D."/>
            <person name="Goodwin L."/>
            <person name="Pitluck S."/>
            <person name="Schmutz J."/>
            <person name="Larimer F."/>
            <person name="Land M."/>
            <person name="Hauser L."/>
            <person name="Kyrpides N."/>
            <person name="Mikhailova N."/>
            <person name="Liu Z."/>
            <person name="Li T."/>
            <person name="Zhao F."/>
            <person name="Overmann J."/>
            <person name="Bryant D.A."/>
            <person name="Richardson P."/>
        </authorList>
    </citation>
    <scope>NUCLEOTIDE SEQUENCE [LARGE SCALE GENOMIC DNA]</scope>
    <source>
        <strain evidence="10">DSM 5477 / BU-1</strain>
    </source>
</reference>
<protein>
    <submittedName>
        <fullName evidence="9">Cytochrome c class I</fullName>
    </submittedName>
</protein>
<evidence type="ECO:0000256" key="3">
    <source>
        <dbReference type="ARBA" id="ARBA00022723"/>
    </source>
</evidence>
<dbReference type="GO" id="GO:0009055">
    <property type="term" value="F:electron transfer activity"/>
    <property type="evidence" value="ECO:0007669"/>
    <property type="project" value="InterPro"/>
</dbReference>
<dbReference type="InterPro" id="IPR036909">
    <property type="entry name" value="Cyt_c-like_dom_sf"/>
</dbReference>
<keyword evidence="10" id="KW-1185">Reference proteome</keyword>
<dbReference type="PROSITE" id="PS51007">
    <property type="entry name" value="CYTC"/>
    <property type="match status" value="1"/>
</dbReference>
<feature type="chain" id="PRO_5002825828" evidence="7">
    <location>
        <begin position="21"/>
        <end position="124"/>
    </location>
</feature>
<evidence type="ECO:0000256" key="7">
    <source>
        <dbReference type="SAM" id="SignalP"/>
    </source>
</evidence>
<feature type="domain" description="Cytochrome c" evidence="8">
    <location>
        <begin position="28"/>
        <end position="123"/>
    </location>
</feature>
<evidence type="ECO:0000256" key="1">
    <source>
        <dbReference type="ARBA" id="ARBA00022448"/>
    </source>
</evidence>
<evidence type="ECO:0000256" key="2">
    <source>
        <dbReference type="ARBA" id="ARBA00022617"/>
    </source>
</evidence>
<dbReference type="KEGG" id="pph:Ppha_0011"/>
<dbReference type="Proteomes" id="UP000002724">
    <property type="component" value="Chromosome"/>
</dbReference>
<evidence type="ECO:0000256" key="6">
    <source>
        <dbReference type="PROSITE-ProRule" id="PRU00433"/>
    </source>
</evidence>
<keyword evidence="7" id="KW-0732">Signal</keyword>
<dbReference type="HOGENOM" id="CLU_128253_2_0_10"/>
<evidence type="ECO:0000259" key="8">
    <source>
        <dbReference type="PROSITE" id="PS51007"/>
    </source>
</evidence>
<dbReference type="RefSeq" id="WP_012506868.1">
    <property type="nucleotide sequence ID" value="NC_011060.1"/>
</dbReference>
<dbReference type="GO" id="GO:0046872">
    <property type="term" value="F:metal ion binding"/>
    <property type="evidence" value="ECO:0007669"/>
    <property type="project" value="UniProtKB-KW"/>
</dbReference>
<evidence type="ECO:0000313" key="10">
    <source>
        <dbReference type="Proteomes" id="UP000002724"/>
    </source>
</evidence>
<dbReference type="EMBL" id="CP001110">
    <property type="protein sequence ID" value="ACF42370.1"/>
    <property type="molecule type" value="Genomic_DNA"/>
</dbReference>
<accession>B4SAK1</accession>
<dbReference type="PANTHER" id="PTHR33751:SF9">
    <property type="entry name" value="CYTOCHROME C4"/>
    <property type="match status" value="1"/>
</dbReference>
<dbReference type="PANTHER" id="PTHR33751">
    <property type="entry name" value="CBB3-TYPE CYTOCHROME C OXIDASE SUBUNIT FIXP"/>
    <property type="match status" value="1"/>
</dbReference>
<dbReference type="Gene3D" id="1.10.760.10">
    <property type="entry name" value="Cytochrome c-like domain"/>
    <property type="match status" value="1"/>
</dbReference>